<feature type="signal peptide" evidence="17">
    <location>
        <begin position="1"/>
        <end position="19"/>
    </location>
</feature>
<evidence type="ECO:0000313" key="22">
    <source>
        <dbReference type="Proteomes" id="UP000677054"/>
    </source>
</evidence>
<dbReference type="InterPro" id="IPR023394">
    <property type="entry name" value="Sec7_C_sf"/>
</dbReference>
<dbReference type="SUPFAM" id="SSF50978">
    <property type="entry name" value="WD40 repeat-like"/>
    <property type="match status" value="1"/>
</dbReference>
<dbReference type="InterPro" id="IPR046341">
    <property type="entry name" value="SET_dom_sf"/>
</dbReference>
<dbReference type="SUPFAM" id="SSF144122">
    <property type="entry name" value="Tim10-like"/>
    <property type="match status" value="1"/>
</dbReference>
<dbReference type="Gene3D" id="1.10.1000.11">
    <property type="entry name" value="Arf Nucleotide-binding Site Opener,domain 2"/>
    <property type="match status" value="1"/>
</dbReference>
<dbReference type="Gene3D" id="6.10.140.2220">
    <property type="match status" value="1"/>
</dbReference>
<evidence type="ECO:0000256" key="12">
    <source>
        <dbReference type="ARBA" id="ARBA00093423"/>
    </source>
</evidence>
<feature type="domain" description="SEC7" evidence="18">
    <location>
        <begin position="61"/>
        <end position="233"/>
    </location>
</feature>
<dbReference type="GO" id="GO:0007031">
    <property type="term" value="P:peroxisome organization"/>
    <property type="evidence" value="ECO:0007669"/>
    <property type="project" value="InterPro"/>
</dbReference>
<keyword evidence="5" id="KW-0808">Transferase</keyword>
<evidence type="ECO:0000259" key="18">
    <source>
        <dbReference type="PROSITE" id="PS50190"/>
    </source>
</evidence>
<dbReference type="InterPro" id="IPR044421">
    <property type="entry name" value="SMYD4_SET"/>
</dbReference>
<evidence type="ECO:0000256" key="15">
    <source>
        <dbReference type="PROSITE-ProRule" id="PRU00134"/>
    </source>
</evidence>
<keyword evidence="8 15" id="KW-0863">Zinc-finger</keyword>
<dbReference type="Pfam" id="PF02953">
    <property type="entry name" value="zf-Tim10_DDP"/>
    <property type="match status" value="1"/>
</dbReference>
<dbReference type="GO" id="GO:0008270">
    <property type="term" value="F:zinc ion binding"/>
    <property type="evidence" value="ECO:0007669"/>
    <property type="project" value="UniProtKB-KW"/>
</dbReference>
<dbReference type="SMART" id="SM00320">
    <property type="entry name" value="WD40"/>
    <property type="match status" value="3"/>
</dbReference>
<dbReference type="GO" id="GO:0008170">
    <property type="term" value="F:N-methyltransferase activity"/>
    <property type="evidence" value="ECO:0007669"/>
    <property type="project" value="UniProtKB-ARBA"/>
</dbReference>
<feature type="domain" description="SET" evidence="19">
    <location>
        <begin position="710"/>
        <end position="1008"/>
    </location>
</feature>
<dbReference type="PROSITE" id="PS01360">
    <property type="entry name" value="ZF_MYND_1"/>
    <property type="match status" value="1"/>
</dbReference>
<dbReference type="Pfam" id="PF00400">
    <property type="entry name" value="WD40"/>
    <property type="match status" value="1"/>
</dbReference>
<dbReference type="CDD" id="cd10536">
    <property type="entry name" value="SET_SMYD4"/>
    <property type="match status" value="1"/>
</dbReference>
<comment type="subcellular location">
    <subcellularLocation>
        <location evidence="2">Cytoplasm</location>
    </subcellularLocation>
    <subcellularLocation>
        <location evidence="1">Nucleus</location>
    </subcellularLocation>
</comment>
<keyword evidence="22" id="KW-1185">Reference proteome</keyword>
<dbReference type="InterPro" id="IPR036047">
    <property type="entry name" value="F-box-like_dom_sf"/>
</dbReference>
<dbReference type="EMBL" id="LR901147">
    <property type="protein sequence ID" value="CAD7247908.1"/>
    <property type="molecule type" value="Genomic_DNA"/>
</dbReference>
<feature type="region of interest" description="Disordered" evidence="16">
    <location>
        <begin position="1389"/>
        <end position="1408"/>
    </location>
</feature>
<keyword evidence="6" id="KW-0949">S-adenosyl-L-methionine</keyword>
<dbReference type="PROSITE" id="PS50190">
    <property type="entry name" value="SEC7"/>
    <property type="match status" value="1"/>
</dbReference>
<dbReference type="InterPro" id="IPR015943">
    <property type="entry name" value="WD40/YVTN_repeat-like_dom_sf"/>
</dbReference>
<comment type="function">
    <text evidence="12">Protein-lysine N-methyltransferase. Monomethylates PRMT5, modulating its transcriptional activity. May also act as a histone methyltransferase. Plays a critical role in cardiac development. Acts as a key epigenetic regulator of gene expression during cardiac development via its dual activities as a methyltransferase and negative regulator of HDAC1.</text>
</comment>
<dbReference type="InterPro" id="IPR006966">
    <property type="entry name" value="Peroxin-3"/>
</dbReference>
<dbReference type="Pfam" id="PF01369">
    <property type="entry name" value="Sec7"/>
    <property type="match status" value="1"/>
</dbReference>
<dbReference type="GO" id="GO:0008757">
    <property type="term" value="F:S-adenosylmethionine-dependent methyltransferase activity"/>
    <property type="evidence" value="ECO:0007669"/>
    <property type="project" value="UniProtKB-ARBA"/>
</dbReference>
<dbReference type="GO" id="GO:0005634">
    <property type="term" value="C:nucleus"/>
    <property type="evidence" value="ECO:0007669"/>
    <property type="project" value="UniProtKB-SubCell"/>
</dbReference>
<evidence type="ECO:0000256" key="13">
    <source>
        <dbReference type="ARBA" id="ARBA00093635"/>
    </source>
</evidence>
<reference evidence="21" key="1">
    <citation type="submission" date="2020-11" db="EMBL/GenBank/DDBJ databases">
        <authorList>
            <person name="Tran Van P."/>
        </authorList>
    </citation>
    <scope>NUCLEOTIDE SEQUENCE</scope>
</reference>
<keyword evidence="3" id="KW-0963">Cytoplasm</keyword>
<dbReference type="Gene3D" id="1.10.220.20">
    <property type="match status" value="1"/>
</dbReference>
<dbReference type="EMBL" id="CAJPEV010001630">
    <property type="protein sequence ID" value="CAG0893605.1"/>
    <property type="molecule type" value="Genomic_DNA"/>
</dbReference>
<dbReference type="GO" id="GO:0005778">
    <property type="term" value="C:peroxisomal membrane"/>
    <property type="evidence" value="ECO:0007669"/>
    <property type="project" value="InterPro"/>
</dbReference>
<dbReference type="OrthoDB" id="430364at2759"/>
<dbReference type="Gene3D" id="2.170.270.10">
    <property type="entry name" value="SET domain"/>
    <property type="match status" value="1"/>
</dbReference>
<dbReference type="InterPro" id="IPR002893">
    <property type="entry name" value="Znf_MYND"/>
</dbReference>
<evidence type="ECO:0000256" key="7">
    <source>
        <dbReference type="ARBA" id="ARBA00022723"/>
    </source>
</evidence>
<keyword evidence="10" id="KW-0539">Nucleus</keyword>
<dbReference type="CDD" id="cd00171">
    <property type="entry name" value="Sec7"/>
    <property type="match status" value="1"/>
</dbReference>
<keyword evidence="9" id="KW-0862">Zinc</keyword>
<evidence type="ECO:0000256" key="3">
    <source>
        <dbReference type="ARBA" id="ARBA00022490"/>
    </source>
</evidence>
<dbReference type="Proteomes" id="UP000677054">
    <property type="component" value="Unassembled WGS sequence"/>
</dbReference>
<dbReference type="Gene3D" id="1.10.220.160">
    <property type="match status" value="1"/>
</dbReference>
<dbReference type="Pfam" id="PF00856">
    <property type="entry name" value="SET"/>
    <property type="match status" value="1"/>
</dbReference>
<sequence>MEMSLAVLSHLNATDLCLAACVWQNLANDNILWKSLCQSQWGHATIYKKRQDQPYHKIYLLLDEATLTFNVDAFKGIHFMLEHDLLQDNAWEIAMFIHQTEKLSRKQLRRYLEFRRDVLDHVVALQNYENQFLPQALRRFFHQIEAPDSRGNYLELLVEKFSERFCQCNPNLGLEPDVVYILCFSLILLSVDLTSPHVKNKMSKREFIRNLRHALAQPDDELSGHLYDDIYLRGHFLVHNLTEQCWDVCMDKPSSRLDSKTENCIVNCVERFIDTNTFVINRLDKEQRTTHNMFTYLRNFVRRHQRKFVAISILGGGAYILSRYANYWLRKYQEQIARDLMEKAKKQYYFNTTQTTCGESVRSFLPLMQATGKEKFNDDVILEDIKNRKASLSETLQLWDQLKVMSVCKVLGFVYGSAFVILVSRIQFNVLGAYSYLKASHENSSVELTNDERLAYLSIMHDVVLKGFLEFLKRLEGLACDVIEPISLKERVSFEKLTSVLYELKNNIDLIIQANHLNYLFPIDTGDQHGSLEHLLSEVREVIENRDTLITLQQLTQCDQACVTQEPRTKPSDHIEAYIPTLYLKHNHQILQWVRNPYDIRECEQKIKDCLQDIKHALAGDYPAELKYKLYLRELECFIEHGLCERQPTLILDDFKSTLAEASLHLPPNKLGHLEEQSIKFGKVVANDADSDRQRRIASLWDALKANVVPRVQHGPSESLPAASSTLLVKKNVRKGRYVITRKPVKTGDILFVEEPFVLALQPDFYNEFCHFCLKSTRALIPCDYCPEGQFCSHSCRKKAWENFHCYECGWLEVFHATGIAHLAARILFKVGFLNLKDFKLHLKDEVDGQGFSKGGIYADPSDPYISIYHLVAHTERIKLEDSIQYAMMAAFLLLFLHEKTNFFTKDNKEKKPDIMSPDVVFVGGLLLQHIEQLISNANAITTLHESTTKGKLIEVSQEKIASALYPTSSLMNHSCDPCVLQTFAGSKLVVRAMKDLKPEKEVSNCYGPHYLKMSREQRQELLKGQYFFKCTCPPCCLTSGLLCFEVKDYELALKCSCSGIIPSVRDKTLLSMCIECQEMRNCTRMIDTYNRTLTDIQASQCDFGNLSRKAIEELQMILHPSAIEMTNAFHSYAAALIKQGDLTGAVPYMKQEIAGLKQRYGPSAVEVANEMLALTSLLLAIFHESHSTSEEKSETNDTCVIWLKVQPYADKEIAQDTMKRKEGSRGGAEEMSFSSGDHVPAIYGLELQDPSGTSQSLTSVVAVQPPSPGLTIKDLDFNQNRQYYLASCGDDCKTKFWDLRNPKLPVVSRKDHSHWSAPSYKSQIPYSYPCRDIGCIIAPNEVKLTGPMLFRVWNVKYNPFHDELVLTSSSDFRVILLSAVSISSQPLNQLDSEDEDDEAQDPGEKQRKLEDGVLAKYEEHEDSVYAIEWSSADAWTFASLSFDGRLIVNRVPQAEKYKILL</sequence>
<feature type="compositionally biased region" description="Acidic residues" evidence="16">
    <location>
        <begin position="1392"/>
        <end position="1402"/>
    </location>
</feature>
<feature type="domain" description="MYND-type" evidence="20">
    <location>
        <begin position="770"/>
        <end position="809"/>
    </location>
</feature>
<dbReference type="SMART" id="SM00222">
    <property type="entry name" value="Sec7"/>
    <property type="match status" value="1"/>
</dbReference>
<dbReference type="InterPro" id="IPR035427">
    <property type="entry name" value="Tim10-like_dom_sf"/>
</dbReference>
<dbReference type="InterPro" id="IPR004217">
    <property type="entry name" value="Tim10-like"/>
</dbReference>
<evidence type="ECO:0000256" key="8">
    <source>
        <dbReference type="ARBA" id="ARBA00022771"/>
    </source>
</evidence>
<dbReference type="SUPFAM" id="SSF82199">
    <property type="entry name" value="SET domain"/>
    <property type="match status" value="1"/>
</dbReference>
<evidence type="ECO:0000256" key="17">
    <source>
        <dbReference type="SAM" id="SignalP"/>
    </source>
</evidence>
<dbReference type="InterPro" id="IPR000904">
    <property type="entry name" value="Sec7_dom"/>
</dbReference>
<comment type="catalytic activity">
    <reaction evidence="11">
        <text>L-lysyl-[protein] + S-adenosyl-L-methionine = N(6)-methyl-L-lysyl-[protein] + S-adenosyl-L-homocysteine + H(+)</text>
        <dbReference type="Rhea" id="RHEA:51736"/>
        <dbReference type="Rhea" id="RHEA-COMP:9752"/>
        <dbReference type="Rhea" id="RHEA-COMP:13053"/>
        <dbReference type="ChEBI" id="CHEBI:15378"/>
        <dbReference type="ChEBI" id="CHEBI:29969"/>
        <dbReference type="ChEBI" id="CHEBI:57856"/>
        <dbReference type="ChEBI" id="CHEBI:59789"/>
        <dbReference type="ChEBI" id="CHEBI:61929"/>
    </reaction>
</comment>
<dbReference type="GO" id="GO:0008276">
    <property type="term" value="F:protein methyltransferase activity"/>
    <property type="evidence" value="ECO:0007669"/>
    <property type="project" value="UniProtKB-ARBA"/>
</dbReference>
<dbReference type="InterPro" id="IPR001214">
    <property type="entry name" value="SET_dom"/>
</dbReference>
<evidence type="ECO:0000256" key="11">
    <source>
        <dbReference type="ARBA" id="ARBA00048985"/>
    </source>
</evidence>
<evidence type="ECO:0000256" key="4">
    <source>
        <dbReference type="ARBA" id="ARBA00022603"/>
    </source>
</evidence>
<dbReference type="InterPro" id="IPR052097">
    <property type="entry name" value="SET-MYND_domain_protein"/>
</dbReference>
<keyword evidence="7" id="KW-0479">Metal-binding</keyword>
<keyword evidence="17" id="KW-0732">Signal</keyword>
<evidence type="ECO:0000259" key="19">
    <source>
        <dbReference type="PROSITE" id="PS50280"/>
    </source>
</evidence>
<dbReference type="GO" id="GO:0042826">
    <property type="term" value="F:histone deacetylase binding"/>
    <property type="evidence" value="ECO:0007669"/>
    <property type="project" value="TreeGrafter"/>
</dbReference>
<dbReference type="PROSITE" id="PS50280">
    <property type="entry name" value="SET"/>
    <property type="match status" value="1"/>
</dbReference>
<protein>
    <recommendedName>
        <fullName evidence="13">Protein-lysine N-methyltransferase SMYD4</fullName>
    </recommendedName>
    <alternativeName>
        <fullName evidence="14">SET and MYND domain-containing protein 4</fullName>
    </alternativeName>
</protein>
<evidence type="ECO:0000256" key="2">
    <source>
        <dbReference type="ARBA" id="ARBA00004496"/>
    </source>
</evidence>
<dbReference type="GO" id="GO:0005085">
    <property type="term" value="F:guanyl-nucleotide exchange factor activity"/>
    <property type="evidence" value="ECO:0007669"/>
    <property type="project" value="InterPro"/>
</dbReference>
<name>A0A7R9A4H3_9CRUS</name>
<dbReference type="Pfam" id="PF04882">
    <property type="entry name" value="Peroxin-3"/>
    <property type="match status" value="1"/>
</dbReference>
<dbReference type="InterPro" id="IPR035999">
    <property type="entry name" value="Sec7_dom_sf"/>
</dbReference>
<evidence type="ECO:0000313" key="21">
    <source>
        <dbReference type="EMBL" id="CAD7247908.1"/>
    </source>
</evidence>
<accession>A0A7R9A4H3</accession>
<dbReference type="Gene3D" id="1.10.287.810">
    <property type="entry name" value="Mitochondrial import inner membrane translocase subunit tim13 like domains"/>
    <property type="match status" value="1"/>
</dbReference>
<dbReference type="SUPFAM" id="SSF48425">
    <property type="entry name" value="Sec7 domain"/>
    <property type="match status" value="1"/>
</dbReference>
<dbReference type="Gene3D" id="1.20.1280.50">
    <property type="match status" value="1"/>
</dbReference>
<dbReference type="InterPro" id="IPR036322">
    <property type="entry name" value="WD40_repeat_dom_sf"/>
</dbReference>
<dbReference type="GO" id="GO:0032259">
    <property type="term" value="P:methylation"/>
    <property type="evidence" value="ECO:0007669"/>
    <property type="project" value="UniProtKB-KW"/>
</dbReference>
<dbReference type="InterPro" id="IPR001680">
    <property type="entry name" value="WD40_rpt"/>
</dbReference>
<dbReference type="PANTHER" id="PTHR46165">
    <property type="entry name" value="SET AND MYND DOMAIN-CONTAINING PROTEIN 4"/>
    <property type="match status" value="1"/>
</dbReference>
<keyword evidence="4" id="KW-0489">Methyltransferase</keyword>
<dbReference type="GO" id="GO:0032012">
    <property type="term" value="P:regulation of ARF protein signal transduction"/>
    <property type="evidence" value="ECO:0007669"/>
    <property type="project" value="InterPro"/>
</dbReference>
<evidence type="ECO:0000256" key="5">
    <source>
        <dbReference type="ARBA" id="ARBA00022679"/>
    </source>
</evidence>
<evidence type="ECO:0000256" key="1">
    <source>
        <dbReference type="ARBA" id="ARBA00004123"/>
    </source>
</evidence>
<dbReference type="Gene3D" id="2.130.10.10">
    <property type="entry name" value="YVTN repeat-like/Quinoprotein amine dehydrogenase"/>
    <property type="match status" value="1"/>
</dbReference>
<proteinExistence type="predicted"/>
<evidence type="ECO:0000256" key="14">
    <source>
        <dbReference type="ARBA" id="ARBA00093680"/>
    </source>
</evidence>
<dbReference type="SUPFAM" id="SSF81383">
    <property type="entry name" value="F-box domain"/>
    <property type="match status" value="1"/>
</dbReference>
<evidence type="ECO:0000259" key="20">
    <source>
        <dbReference type="PROSITE" id="PS50865"/>
    </source>
</evidence>
<organism evidence="21">
    <name type="scientific">Darwinula stevensoni</name>
    <dbReference type="NCBI Taxonomy" id="69355"/>
    <lineage>
        <taxon>Eukaryota</taxon>
        <taxon>Metazoa</taxon>
        <taxon>Ecdysozoa</taxon>
        <taxon>Arthropoda</taxon>
        <taxon>Crustacea</taxon>
        <taxon>Oligostraca</taxon>
        <taxon>Ostracoda</taxon>
        <taxon>Podocopa</taxon>
        <taxon>Podocopida</taxon>
        <taxon>Darwinulocopina</taxon>
        <taxon>Darwinuloidea</taxon>
        <taxon>Darwinulidae</taxon>
        <taxon>Darwinula</taxon>
    </lineage>
</organism>
<evidence type="ECO:0000256" key="16">
    <source>
        <dbReference type="SAM" id="MobiDB-lite"/>
    </source>
</evidence>
<feature type="chain" id="PRO_5036402761" description="Protein-lysine N-methyltransferase SMYD4" evidence="17">
    <location>
        <begin position="20"/>
        <end position="1462"/>
    </location>
</feature>
<dbReference type="PANTHER" id="PTHR46165:SF2">
    <property type="entry name" value="SET AND MYND DOMAIN-CONTAINING PROTEIN 4"/>
    <property type="match status" value="1"/>
</dbReference>
<evidence type="ECO:0000256" key="9">
    <source>
        <dbReference type="ARBA" id="ARBA00022833"/>
    </source>
</evidence>
<gene>
    <name evidence="21" type="ORF">DSTB1V02_LOCUS7732</name>
</gene>
<dbReference type="PROSITE" id="PS50865">
    <property type="entry name" value="ZF_MYND_2"/>
    <property type="match status" value="1"/>
</dbReference>
<evidence type="ECO:0000256" key="10">
    <source>
        <dbReference type="ARBA" id="ARBA00023242"/>
    </source>
</evidence>
<evidence type="ECO:0000256" key="6">
    <source>
        <dbReference type="ARBA" id="ARBA00022691"/>
    </source>
</evidence>